<dbReference type="Proteomes" id="UP000799779">
    <property type="component" value="Unassembled WGS sequence"/>
</dbReference>
<dbReference type="InterPro" id="IPR003593">
    <property type="entry name" value="AAA+_ATPase"/>
</dbReference>
<comment type="subcellular location">
    <subcellularLocation>
        <location evidence="2">Cytoplasm</location>
    </subcellularLocation>
    <subcellularLocation>
        <location evidence="1">Nucleus</location>
    </subcellularLocation>
</comment>
<reference evidence="11" key="1">
    <citation type="journal article" date="2020" name="Stud. Mycol.">
        <title>101 Dothideomycetes genomes: a test case for predicting lifestyles and emergence of pathogens.</title>
        <authorList>
            <person name="Haridas S."/>
            <person name="Albert R."/>
            <person name="Binder M."/>
            <person name="Bloem J."/>
            <person name="Labutti K."/>
            <person name="Salamov A."/>
            <person name="Andreopoulos B."/>
            <person name="Baker S."/>
            <person name="Barry K."/>
            <person name="Bills G."/>
            <person name="Bluhm B."/>
            <person name="Cannon C."/>
            <person name="Castanera R."/>
            <person name="Culley D."/>
            <person name="Daum C."/>
            <person name="Ezra D."/>
            <person name="Gonzalez J."/>
            <person name="Henrissat B."/>
            <person name="Kuo A."/>
            <person name="Liang C."/>
            <person name="Lipzen A."/>
            <person name="Lutzoni F."/>
            <person name="Magnuson J."/>
            <person name="Mondo S."/>
            <person name="Nolan M."/>
            <person name="Ohm R."/>
            <person name="Pangilinan J."/>
            <person name="Park H.-J."/>
            <person name="Ramirez L."/>
            <person name="Alfaro M."/>
            <person name="Sun H."/>
            <person name="Tritt A."/>
            <person name="Yoshinaga Y."/>
            <person name="Zwiers L.-H."/>
            <person name="Turgeon B."/>
            <person name="Goodwin S."/>
            <person name="Spatafora J."/>
            <person name="Crous P."/>
            <person name="Grigoriev I."/>
        </authorList>
    </citation>
    <scope>NUCLEOTIDE SEQUENCE</scope>
    <source>
        <strain evidence="11">CBS 123094</strain>
    </source>
</reference>
<evidence type="ECO:0000256" key="8">
    <source>
        <dbReference type="ARBA" id="ARBA00023242"/>
    </source>
</evidence>
<dbReference type="GO" id="GO:0016887">
    <property type="term" value="F:ATP hydrolysis activity"/>
    <property type="evidence" value="ECO:0007669"/>
    <property type="project" value="InterPro"/>
</dbReference>
<dbReference type="Gene3D" id="3.40.50.300">
    <property type="entry name" value="P-loop containing nucleotide triphosphate hydrolases"/>
    <property type="match status" value="1"/>
</dbReference>
<dbReference type="Gene3D" id="1.10.8.60">
    <property type="match status" value="1"/>
</dbReference>
<dbReference type="Pfam" id="PF17862">
    <property type="entry name" value="AAA_lid_3"/>
    <property type="match status" value="1"/>
</dbReference>
<protein>
    <submittedName>
        <fullName evidence="11">26S proteasome subunit P45</fullName>
    </submittedName>
</protein>
<evidence type="ECO:0000256" key="4">
    <source>
        <dbReference type="ARBA" id="ARBA00022490"/>
    </source>
</evidence>
<dbReference type="PROSITE" id="PS00674">
    <property type="entry name" value="AAA"/>
    <property type="match status" value="1"/>
</dbReference>
<dbReference type="Pfam" id="PF00004">
    <property type="entry name" value="AAA"/>
    <property type="match status" value="1"/>
</dbReference>
<evidence type="ECO:0000256" key="5">
    <source>
        <dbReference type="ARBA" id="ARBA00022741"/>
    </source>
</evidence>
<evidence type="ECO:0000313" key="12">
    <source>
        <dbReference type="Proteomes" id="UP000799779"/>
    </source>
</evidence>
<evidence type="ECO:0000256" key="3">
    <source>
        <dbReference type="ARBA" id="ARBA00006914"/>
    </source>
</evidence>
<dbReference type="FunFam" id="2.40.50.140:FF:000027">
    <property type="entry name" value="26S protease regulatory subunit 10B"/>
    <property type="match status" value="1"/>
</dbReference>
<dbReference type="OrthoDB" id="1664597at2759"/>
<dbReference type="InterPro" id="IPR003959">
    <property type="entry name" value="ATPase_AAA_core"/>
</dbReference>
<dbReference type="InterPro" id="IPR003960">
    <property type="entry name" value="ATPase_AAA_CS"/>
</dbReference>
<accession>A0A6A5W840</accession>
<sequence length="492" mass="54334">MSARFADPCTPSIVQRASRTQTTIGFGPQTTASLSPAPSRFSTTGSVLPKYNGGGTPSHSLLLRLRLALVNAAVYASSSPIRLRSLYLTHPSTTSTAPTMSGSTDPERDHALGDYKGKLLETREWEAKLRALRLDIKGLQHDFDVSEDNIKALQSVGQIIGEVLKQLDEERFIVKASSGPRYVVGCRSKVDKAKLKQGTRVALDMTTLTIMRMLPREVDPLVYNMSLEDPGQVSFGGIGGLNEQIRELREVIELPLKNPELFLRVGIKPPKGVLLYGPPGTGKTLLARAVASSLETNFLKVVSSAIVDKYIGESARLIREMFGYAKEHEPCIIFMDEIDAIGGRRFSEGTSADREIQRTLMELLNQLDGFDYLGQTKIIMATNRPDTLDPALLRAGRLDRKIEIPLPNEVGRLEILKIHASGVQTEGEIDFESIVKMSDQFNGADLRNVVTEAGLFAIKDYRDAINQDDFNKAVRKMAESKKLEGKLEYQKL</sequence>
<evidence type="ECO:0000256" key="6">
    <source>
        <dbReference type="ARBA" id="ARBA00022840"/>
    </source>
</evidence>
<dbReference type="FunFam" id="3.40.50.300:FF:000034">
    <property type="entry name" value="26S protease regulatory subunit 10B"/>
    <property type="match status" value="1"/>
</dbReference>
<dbReference type="GO" id="GO:0005524">
    <property type="term" value="F:ATP binding"/>
    <property type="evidence" value="ECO:0007669"/>
    <property type="project" value="UniProtKB-KW"/>
</dbReference>
<evidence type="ECO:0000256" key="9">
    <source>
        <dbReference type="RuleBase" id="RU003651"/>
    </source>
</evidence>
<keyword evidence="8" id="KW-0539">Nucleus</keyword>
<dbReference type="GO" id="GO:0005737">
    <property type="term" value="C:cytoplasm"/>
    <property type="evidence" value="ECO:0007669"/>
    <property type="project" value="UniProtKB-SubCell"/>
</dbReference>
<evidence type="ECO:0000313" key="11">
    <source>
        <dbReference type="EMBL" id="KAF1998100.1"/>
    </source>
</evidence>
<keyword evidence="4" id="KW-0963">Cytoplasm</keyword>
<gene>
    <name evidence="11" type="ORF">P154DRAFT_622073</name>
</gene>
<comment type="similarity">
    <text evidence="3 9">Belongs to the AAA ATPase family.</text>
</comment>
<dbReference type="AlphaFoldDB" id="A0A6A5W840"/>
<keyword evidence="12" id="KW-1185">Reference proteome</keyword>
<keyword evidence="5 9" id="KW-0547">Nucleotide-binding</keyword>
<dbReference type="InterPro" id="IPR032501">
    <property type="entry name" value="Prot_ATP_ID_OB_2nd"/>
</dbReference>
<dbReference type="InterPro" id="IPR041569">
    <property type="entry name" value="AAA_lid_3"/>
</dbReference>
<dbReference type="PANTHER" id="PTHR23073">
    <property type="entry name" value="26S PROTEASOME REGULATORY SUBUNIT"/>
    <property type="match status" value="1"/>
</dbReference>
<keyword evidence="6 9" id="KW-0067">ATP-binding</keyword>
<dbReference type="EMBL" id="ML977607">
    <property type="protein sequence ID" value="KAF1998100.1"/>
    <property type="molecule type" value="Genomic_DNA"/>
</dbReference>
<feature type="domain" description="AAA+ ATPase" evidence="10">
    <location>
        <begin position="269"/>
        <end position="408"/>
    </location>
</feature>
<evidence type="ECO:0000256" key="2">
    <source>
        <dbReference type="ARBA" id="ARBA00004496"/>
    </source>
</evidence>
<dbReference type="InterPro" id="IPR050221">
    <property type="entry name" value="26S_Proteasome_ATPase"/>
</dbReference>
<proteinExistence type="inferred from homology"/>
<dbReference type="InterPro" id="IPR012340">
    <property type="entry name" value="NA-bd_OB-fold"/>
</dbReference>
<evidence type="ECO:0000259" key="10">
    <source>
        <dbReference type="SMART" id="SM00382"/>
    </source>
</evidence>
<evidence type="ECO:0000256" key="7">
    <source>
        <dbReference type="ARBA" id="ARBA00022942"/>
    </source>
</evidence>
<dbReference type="InterPro" id="IPR027417">
    <property type="entry name" value="P-loop_NTPase"/>
</dbReference>
<dbReference type="SUPFAM" id="SSF52540">
    <property type="entry name" value="P-loop containing nucleoside triphosphate hydrolases"/>
    <property type="match status" value="1"/>
</dbReference>
<dbReference type="FunFam" id="1.10.8.60:FF:000008">
    <property type="entry name" value="26S protease regulatory subunit 10B"/>
    <property type="match status" value="1"/>
</dbReference>
<name>A0A6A5W840_9PLEO</name>
<keyword evidence="7 11" id="KW-0647">Proteasome</keyword>
<dbReference type="GO" id="GO:0008540">
    <property type="term" value="C:proteasome regulatory particle, base subcomplex"/>
    <property type="evidence" value="ECO:0007669"/>
    <property type="project" value="UniProtKB-ARBA"/>
</dbReference>
<organism evidence="11 12">
    <name type="scientific">Amniculicola lignicola CBS 123094</name>
    <dbReference type="NCBI Taxonomy" id="1392246"/>
    <lineage>
        <taxon>Eukaryota</taxon>
        <taxon>Fungi</taxon>
        <taxon>Dikarya</taxon>
        <taxon>Ascomycota</taxon>
        <taxon>Pezizomycotina</taxon>
        <taxon>Dothideomycetes</taxon>
        <taxon>Pleosporomycetidae</taxon>
        <taxon>Pleosporales</taxon>
        <taxon>Amniculicolaceae</taxon>
        <taxon>Amniculicola</taxon>
    </lineage>
</organism>
<dbReference type="GO" id="GO:0005634">
    <property type="term" value="C:nucleus"/>
    <property type="evidence" value="ECO:0007669"/>
    <property type="project" value="UniProtKB-SubCell"/>
</dbReference>
<dbReference type="Pfam" id="PF16450">
    <property type="entry name" value="Prot_ATP_ID_OB_C"/>
    <property type="match status" value="1"/>
</dbReference>
<evidence type="ECO:0000256" key="1">
    <source>
        <dbReference type="ARBA" id="ARBA00004123"/>
    </source>
</evidence>
<dbReference type="Gene3D" id="2.40.50.140">
    <property type="entry name" value="Nucleic acid-binding proteins"/>
    <property type="match status" value="1"/>
</dbReference>
<dbReference type="SMART" id="SM00382">
    <property type="entry name" value="AAA"/>
    <property type="match status" value="1"/>
</dbReference>